<dbReference type="SMART" id="SM00440">
    <property type="entry name" value="ZnF_C2C2"/>
    <property type="match status" value="1"/>
</dbReference>
<keyword evidence="1" id="KW-0479">Metal-binding</keyword>
<evidence type="ECO:0000256" key="5">
    <source>
        <dbReference type="SAM" id="Coils"/>
    </source>
</evidence>
<dbReference type="EMBL" id="CVMV01000143">
    <property type="protein sequence ID" value="CRG98144.1"/>
    <property type="molecule type" value="Genomic_DNA"/>
</dbReference>
<dbReference type="GO" id="GO:0008270">
    <property type="term" value="F:zinc ion binding"/>
    <property type="evidence" value="ECO:0007669"/>
    <property type="project" value="UniProtKB-KW"/>
</dbReference>
<proteinExistence type="predicted"/>
<dbReference type="InterPro" id="IPR034004">
    <property type="entry name" value="Zn_ribbon_RPA12_C"/>
</dbReference>
<evidence type="ECO:0000256" key="1">
    <source>
        <dbReference type="ARBA" id="ARBA00022723"/>
    </source>
</evidence>
<dbReference type="AlphaFoldDB" id="A0A1J1GZY9"/>
<evidence type="ECO:0000256" key="2">
    <source>
        <dbReference type="ARBA" id="ARBA00022771"/>
    </source>
</evidence>
<dbReference type="Gene3D" id="2.20.25.10">
    <property type="match status" value="1"/>
</dbReference>
<dbReference type="RefSeq" id="XP_028530941.1">
    <property type="nucleotide sequence ID" value="XM_028674605.1"/>
</dbReference>
<gene>
    <name evidence="7" type="ORF">PGAL8A_00057900</name>
</gene>
<evidence type="ECO:0000313" key="7">
    <source>
        <dbReference type="EMBL" id="CRG98144.1"/>
    </source>
</evidence>
<dbReference type="OrthoDB" id="10056816at2759"/>
<dbReference type="Proteomes" id="UP000220797">
    <property type="component" value="Unassembled WGS sequence"/>
</dbReference>
<dbReference type="VEuPathDB" id="PlasmoDB:PGAL8A_00057900"/>
<keyword evidence="2 4" id="KW-0863">Zinc-finger</keyword>
<dbReference type="OMA" id="PVLCENT"/>
<comment type="caution">
    <text evidence="7">The sequence shown here is derived from an EMBL/GenBank/DDBJ whole genome shotgun (WGS) entry which is preliminary data.</text>
</comment>
<dbReference type="Pfam" id="PF01096">
    <property type="entry name" value="Zn_ribbon_TFIIS"/>
    <property type="match status" value="1"/>
</dbReference>
<dbReference type="SUPFAM" id="SSF57783">
    <property type="entry name" value="Zinc beta-ribbon"/>
    <property type="match status" value="1"/>
</dbReference>
<organism evidence="7 8">
    <name type="scientific">Plasmodium gallinaceum</name>
    <dbReference type="NCBI Taxonomy" id="5849"/>
    <lineage>
        <taxon>Eukaryota</taxon>
        <taxon>Sar</taxon>
        <taxon>Alveolata</taxon>
        <taxon>Apicomplexa</taxon>
        <taxon>Aconoidasida</taxon>
        <taxon>Haemosporida</taxon>
        <taxon>Plasmodiidae</taxon>
        <taxon>Plasmodium</taxon>
        <taxon>Plasmodium (Haemamoeba)</taxon>
    </lineage>
</organism>
<name>A0A1J1GZY9_PLAGA</name>
<feature type="domain" description="TFIIS-type" evidence="6">
    <location>
        <begin position="197"/>
        <end position="237"/>
    </location>
</feature>
<evidence type="ECO:0000313" key="8">
    <source>
        <dbReference type="Proteomes" id="UP000220797"/>
    </source>
</evidence>
<feature type="non-terminal residue" evidence="7">
    <location>
        <position position="1"/>
    </location>
</feature>
<sequence>KEKNKEKYKIEKQNKDKEKKKVRFKQEEITYETILNYFIESFNNEINIEHDELCQILTGKKFYDIERLAKNATEITHYSIMSKNIQKEKESFCKNCGYTYNYDDYTFMYMKIFNLLKMGEKEFAFDSIRCIYCGTKIDDIELQNNFNDNENYIELHSYREKYIFDKNKKKYWKNKITSFDKNTSLFKEEKNKTYNITYEKCTDCGNDFLHFINIQTRSADEGSTIIYFCPNCKKQTTVNN</sequence>
<keyword evidence="5" id="KW-0175">Coiled coil</keyword>
<dbReference type="InterPro" id="IPR001222">
    <property type="entry name" value="Znf_TFIIS"/>
</dbReference>
<keyword evidence="3" id="KW-0862">Zinc</keyword>
<keyword evidence="8" id="KW-1185">Reference proteome</keyword>
<reference evidence="7" key="1">
    <citation type="submission" date="2015-04" db="EMBL/GenBank/DDBJ databases">
        <authorList>
            <consortium name="Pathogen Informatics"/>
        </authorList>
    </citation>
    <scope>NUCLEOTIDE SEQUENCE [LARGE SCALE GENOMIC DNA]</scope>
    <source>
        <strain evidence="7">8A</strain>
    </source>
</reference>
<protein>
    <submittedName>
        <fullName evidence="7">Transcription factor, putative</fullName>
    </submittedName>
</protein>
<dbReference type="GO" id="GO:0006351">
    <property type="term" value="P:DNA-templated transcription"/>
    <property type="evidence" value="ECO:0007669"/>
    <property type="project" value="InterPro"/>
</dbReference>
<evidence type="ECO:0000256" key="4">
    <source>
        <dbReference type="PROSITE-ProRule" id="PRU00472"/>
    </source>
</evidence>
<evidence type="ECO:0000259" key="6">
    <source>
        <dbReference type="PROSITE" id="PS51133"/>
    </source>
</evidence>
<evidence type="ECO:0000256" key="3">
    <source>
        <dbReference type="ARBA" id="ARBA00022833"/>
    </source>
</evidence>
<dbReference type="GO" id="GO:0003676">
    <property type="term" value="F:nucleic acid binding"/>
    <property type="evidence" value="ECO:0007669"/>
    <property type="project" value="InterPro"/>
</dbReference>
<accession>A0A1J1GZY9</accession>
<feature type="coiled-coil region" evidence="5">
    <location>
        <begin position="1"/>
        <end position="28"/>
    </location>
</feature>
<dbReference type="GeneID" id="39729104"/>
<dbReference type="PROSITE" id="PS51133">
    <property type="entry name" value="ZF_TFIIS_2"/>
    <property type="match status" value="1"/>
</dbReference>
<dbReference type="CDD" id="cd10507">
    <property type="entry name" value="Zn-ribbon_RPA12"/>
    <property type="match status" value="1"/>
</dbReference>